<dbReference type="PANTHER" id="PTHR47506">
    <property type="entry name" value="TRANSCRIPTIONAL REGULATORY PROTEIN"/>
    <property type="match status" value="1"/>
</dbReference>
<reference evidence="6" key="1">
    <citation type="submission" date="2022-11" db="EMBL/GenBank/DDBJ databases">
        <authorList>
            <person name="Mo P."/>
        </authorList>
    </citation>
    <scope>NUCLEOTIDE SEQUENCE</scope>
    <source>
        <strain evidence="6">HUAS 11-8</strain>
    </source>
</reference>
<dbReference type="Proteomes" id="UP001163203">
    <property type="component" value="Chromosome"/>
</dbReference>
<feature type="domain" description="HTH tetR-type" evidence="5">
    <location>
        <begin position="9"/>
        <end position="69"/>
    </location>
</feature>
<dbReference type="Pfam" id="PF00440">
    <property type="entry name" value="TetR_N"/>
    <property type="match status" value="1"/>
</dbReference>
<proteinExistence type="predicted"/>
<evidence type="ECO:0000256" key="2">
    <source>
        <dbReference type="ARBA" id="ARBA00023125"/>
    </source>
</evidence>
<evidence type="ECO:0000256" key="4">
    <source>
        <dbReference type="PROSITE-ProRule" id="PRU00335"/>
    </source>
</evidence>
<evidence type="ECO:0000256" key="1">
    <source>
        <dbReference type="ARBA" id="ARBA00023015"/>
    </source>
</evidence>
<keyword evidence="7" id="KW-1185">Reference proteome</keyword>
<evidence type="ECO:0000259" key="5">
    <source>
        <dbReference type="PROSITE" id="PS50977"/>
    </source>
</evidence>
<feature type="DNA-binding region" description="H-T-H motif" evidence="4">
    <location>
        <begin position="32"/>
        <end position="51"/>
    </location>
</feature>
<name>A0ABY7AYJ1_9PSEU</name>
<gene>
    <name evidence="6" type="ORF">ORV05_29890</name>
</gene>
<organism evidence="6 7">
    <name type="scientific">Amycolatopsis cynarae</name>
    <dbReference type="NCBI Taxonomy" id="2995223"/>
    <lineage>
        <taxon>Bacteria</taxon>
        <taxon>Bacillati</taxon>
        <taxon>Actinomycetota</taxon>
        <taxon>Actinomycetes</taxon>
        <taxon>Pseudonocardiales</taxon>
        <taxon>Pseudonocardiaceae</taxon>
        <taxon>Amycolatopsis</taxon>
    </lineage>
</organism>
<dbReference type="SUPFAM" id="SSF48498">
    <property type="entry name" value="Tetracyclin repressor-like, C-terminal domain"/>
    <property type="match status" value="1"/>
</dbReference>
<dbReference type="InterPro" id="IPR036271">
    <property type="entry name" value="Tet_transcr_reg_TetR-rel_C_sf"/>
</dbReference>
<evidence type="ECO:0000256" key="3">
    <source>
        <dbReference type="ARBA" id="ARBA00023163"/>
    </source>
</evidence>
<dbReference type="SUPFAM" id="SSF46689">
    <property type="entry name" value="Homeodomain-like"/>
    <property type="match status" value="1"/>
</dbReference>
<accession>A0ABY7AYJ1</accession>
<protein>
    <submittedName>
        <fullName evidence="6">TetR/AcrR family transcriptional regulator</fullName>
    </submittedName>
</protein>
<evidence type="ECO:0000313" key="7">
    <source>
        <dbReference type="Proteomes" id="UP001163203"/>
    </source>
</evidence>
<dbReference type="Gene3D" id="1.10.357.10">
    <property type="entry name" value="Tetracycline Repressor, domain 2"/>
    <property type="match status" value="1"/>
</dbReference>
<dbReference type="PRINTS" id="PR00455">
    <property type="entry name" value="HTHTETR"/>
</dbReference>
<keyword evidence="2 4" id="KW-0238">DNA-binding</keyword>
<dbReference type="Pfam" id="PF16925">
    <property type="entry name" value="TetR_C_13"/>
    <property type="match status" value="1"/>
</dbReference>
<dbReference type="EMBL" id="CP113836">
    <property type="protein sequence ID" value="WAL65087.1"/>
    <property type="molecule type" value="Genomic_DNA"/>
</dbReference>
<dbReference type="InterPro" id="IPR009057">
    <property type="entry name" value="Homeodomain-like_sf"/>
</dbReference>
<keyword evidence="3" id="KW-0804">Transcription</keyword>
<dbReference type="PROSITE" id="PS01081">
    <property type="entry name" value="HTH_TETR_1"/>
    <property type="match status" value="1"/>
</dbReference>
<dbReference type="InterPro" id="IPR001647">
    <property type="entry name" value="HTH_TetR"/>
</dbReference>
<dbReference type="PROSITE" id="PS50977">
    <property type="entry name" value="HTH_TETR_2"/>
    <property type="match status" value="1"/>
</dbReference>
<dbReference type="InterPro" id="IPR011075">
    <property type="entry name" value="TetR_C"/>
</dbReference>
<dbReference type="InterPro" id="IPR023772">
    <property type="entry name" value="DNA-bd_HTH_TetR-type_CS"/>
</dbReference>
<evidence type="ECO:0000313" key="6">
    <source>
        <dbReference type="EMBL" id="WAL65087.1"/>
    </source>
</evidence>
<dbReference type="Gene3D" id="1.10.10.60">
    <property type="entry name" value="Homeodomain-like"/>
    <property type="match status" value="1"/>
</dbReference>
<keyword evidence="1" id="KW-0805">Transcription regulation</keyword>
<sequence length="203" mass="22234">MSPRGRPRAFDRDEALDKAMRLFWERGYEGTSLADLTTAMGINSPSLYAAFGSKEALFHEAVGRYGREFGHGFPEGGTAREAVAEWLRASARDFADRHHPPGCMIVLSGINHAERNGSVREFLSARRRENLESLRARLVVAVAAGEIPETVDLDGMVRFYGTVLHGLSIQALDGASEHELLSVVADAMSCWPRFVQEEGVASG</sequence>
<dbReference type="RefSeq" id="WP_268755294.1">
    <property type="nucleotide sequence ID" value="NZ_CP113836.1"/>
</dbReference>
<dbReference type="PANTHER" id="PTHR47506:SF1">
    <property type="entry name" value="HTH-TYPE TRANSCRIPTIONAL REGULATOR YJDC"/>
    <property type="match status" value="1"/>
</dbReference>